<evidence type="ECO:0000313" key="2">
    <source>
        <dbReference type="EMBL" id="UJO16704.1"/>
    </source>
</evidence>
<dbReference type="RefSeq" id="XP_047761070.1">
    <property type="nucleotide sequence ID" value="XM_047904287.1"/>
</dbReference>
<feature type="region of interest" description="Disordered" evidence="1">
    <location>
        <begin position="273"/>
        <end position="307"/>
    </location>
</feature>
<organism evidence="2 3">
    <name type="scientific">Passalora fulva</name>
    <name type="common">Tomato leaf mold</name>
    <name type="synonym">Cladosporium fulvum</name>
    <dbReference type="NCBI Taxonomy" id="5499"/>
    <lineage>
        <taxon>Eukaryota</taxon>
        <taxon>Fungi</taxon>
        <taxon>Dikarya</taxon>
        <taxon>Ascomycota</taxon>
        <taxon>Pezizomycotina</taxon>
        <taxon>Dothideomycetes</taxon>
        <taxon>Dothideomycetidae</taxon>
        <taxon>Mycosphaerellales</taxon>
        <taxon>Mycosphaerellaceae</taxon>
        <taxon>Fulvia</taxon>
    </lineage>
</organism>
<dbReference type="EMBL" id="CP090166">
    <property type="protein sequence ID" value="UJO16704.1"/>
    <property type="molecule type" value="Genomic_DNA"/>
</dbReference>
<dbReference type="OrthoDB" id="10518702at2759"/>
<reference evidence="2" key="1">
    <citation type="submission" date="2021-12" db="EMBL/GenBank/DDBJ databases">
        <authorList>
            <person name="Zaccaron A."/>
            <person name="Stergiopoulos I."/>
        </authorList>
    </citation>
    <scope>NUCLEOTIDE SEQUENCE</scope>
    <source>
        <strain evidence="2">Race5_Kim</strain>
    </source>
</reference>
<dbReference type="Proteomes" id="UP000756132">
    <property type="component" value="Chromosome 4"/>
</dbReference>
<feature type="region of interest" description="Disordered" evidence="1">
    <location>
        <begin position="1"/>
        <end position="139"/>
    </location>
</feature>
<accession>A0A9Q8LGF1</accession>
<evidence type="ECO:0000313" key="3">
    <source>
        <dbReference type="Proteomes" id="UP000756132"/>
    </source>
</evidence>
<name>A0A9Q8LGF1_PASFU</name>
<dbReference type="AlphaFoldDB" id="A0A9Q8LGF1"/>
<protein>
    <submittedName>
        <fullName evidence="2">Uncharacterized protein</fullName>
    </submittedName>
</protein>
<gene>
    <name evidence="2" type="ORF">CLAFUR5_05139</name>
</gene>
<dbReference type="OMA" id="DIVQRAC"/>
<keyword evidence="3" id="KW-1185">Reference proteome</keyword>
<dbReference type="KEGG" id="ffu:CLAFUR5_05139"/>
<sequence length="307" mass="32980">MSSFHAPVPEHGATRDGTKRWLSQKTRELGERARKKTLADKGSKQGGEAEVKLEYEQPGHYEASVASSPPLPTSGGRRAQKSRSSSTEPEDVEVGYKVTNHRRRIKTAGRTPASEPLELAEPRKRLGGPLSPGASAAKPGLDRRTACYLRVLRDLELHDETVSGAIAELVNSSLKDVVISSNVIVTSQVPQIVEQLRQNGVSASKCQEVTARLQRAEAKQLARRIAGLFSDQDMLDSVSDALCTELEKTTSAGSLVSTQSRRSASPRAASILTALAGPDSSQDRRAPKRARTAAADSADIVQRACPP</sequence>
<proteinExistence type="predicted"/>
<feature type="compositionally biased region" description="Basic and acidic residues" evidence="1">
    <location>
        <begin position="12"/>
        <end position="59"/>
    </location>
</feature>
<evidence type="ECO:0000256" key="1">
    <source>
        <dbReference type="SAM" id="MobiDB-lite"/>
    </source>
</evidence>
<reference evidence="2" key="2">
    <citation type="journal article" date="2022" name="Microb. Genom.">
        <title>A chromosome-scale genome assembly of the tomato pathogen Cladosporium fulvum reveals a compartmentalized genome architecture and the presence of a dispensable chromosome.</title>
        <authorList>
            <person name="Zaccaron A.Z."/>
            <person name="Chen L.H."/>
            <person name="Samaras A."/>
            <person name="Stergiopoulos I."/>
        </authorList>
    </citation>
    <scope>NUCLEOTIDE SEQUENCE</scope>
    <source>
        <strain evidence="2">Race5_Kim</strain>
    </source>
</reference>
<dbReference type="GeneID" id="71985017"/>